<dbReference type="InterPro" id="IPR000847">
    <property type="entry name" value="LysR_HTH_N"/>
</dbReference>
<evidence type="ECO:0000256" key="1">
    <source>
        <dbReference type="ARBA" id="ARBA00009437"/>
    </source>
</evidence>
<keyword evidence="2" id="KW-0805">Transcription regulation</keyword>
<evidence type="ECO:0000313" key="6">
    <source>
        <dbReference type="EMBL" id="APL96377.1"/>
    </source>
</evidence>
<dbReference type="Gene3D" id="1.10.10.10">
    <property type="entry name" value="Winged helix-like DNA-binding domain superfamily/Winged helix DNA-binding domain"/>
    <property type="match status" value="1"/>
</dbReference>
<dbReference type="AlphaFoldDB" id="A0A1L5BU44"/>
<dbReference type="Pfam" id="PF00126">
    <property type="entry name" value="HTH_1"/>
    <property type="match status" value="1"/>
</dbReference>
<comment type="similarity">
    <text evidence="1">Belongs to the LysR transcriptional regulatory family.</text>
</comment>
<name>A0A1L5BU44_SPHIB</name>
<dbReference type="KEGG" id="sinb:SIDU_13470"/>
<feature type="domain" description="HTH lysR-type" evidence="5">
    <location>
        <begin position="12"/>
        <end position="69"/>
    </location>
</feature>
<proteinExistence type="inferred from homology"/>
<dbReference type="InterPro" id="IPR005119">
    <property type="entry name" value="LysR_subst-bd"/>
</dbReference>
<dbReference type="Gene3D" id="3.40.190.10">
    <property type="entry name" value="Periplasmic binding protein-like II"/>
    <property type="match status" value="2"/>
</dbReference>
<reference evidence="6 7" key="1">
    <citation type="journal article" date="2012" name="J. Bacteriol.">
        <title>Genome sequence of Sphingobium indicum B90A, a hexachlorocyclohexane-degrading bacterium.</title>
        <authorList>
            <person name="Anand S."/>
            <person name="Sangwan N."/>
            <person name="Lata P."/>
            <person name="Kaur J."/>
            <person name="Dua A."/>
            <person name="Singh A.K."/>
            <person name="Verma M."/>
            <person name="Kaur J."/>
            <person name="Khurana J.P."/>
            <person name="Khurana P."/>
            <person name="Mathur S."/>
            <person name="Lal R."/>
        </authorList>
    </citation>
    <scope>NUCLEOTIDE SEQUENCE [LARGE SCALE GENOMIC DNA]</scope>
    <source>
        <strain evidence="7">DSM 16412 / CCM 7286 / MTCC 6364 / B90A</strain>
    </source>
</reference>
<evidence type="ECO:0000256" key="3">
    <source>
        <dbReference type="ARBA" id="ARBA00023125"/>
    </source>
</evidence>
<evidence type="ECO:0000256" key="2">
    <source>
        <dbReference type="ARBA" id="ARBA00023015"/>
    </source>
</evidence>
<dbReference type="PANTHER" id="PTHR30126:SF77">
    <property type="entry name" value="TRANSCRIPTIONAL REGULATORY PROTEIN"/>
    <property type="match status" value="1"/>
</dbReference>
<protein>
    <submittedName>
        <fullName evidence="6">LysR family transcriptional regulator</fullName>
    </submittedName>
</protein>
<dbReference type="FunFam" id="1.10.10.10:FF:000001">
    <property type="entry name" value="LysR family transcriptional regulator"/>
    <property type="match status" value="1"/>
</dbReference>
<dbReference type="PRINTS" id="PR00039">
    <property type="entry name" value="HTHLYSR"/>
</dbReference>
<dbReference type="SUPFAM" id="SSF46785">
    <property type="entry name" value="Winged helix' DNA-binding domain"/>
    <property type="match status" value="1"/>
</dbReference>
<dbReference type="InterPro" id="IPR036390">
    <property type="entry name" value="WH_DNA-bd_sf"/>
</dbReference>
<dbReference type="Pfam" id="PF03466">
    <property type="entry name" value="LysR_substrate"/>
    <property type="match status" value="1"/>
</dbReference>
<dbReference type="SUPFAM" id="SSF53850">
    <property type="entry name" value="Periplasmic binding protein-like II"/>
    <property type="match status" value="1"/>
</dbReference>
<dbReference type="PANTHER" id="PTHR30126">
    <property type="entry name" value="HTH-TYPE TRANSCRIPTIONAL REGULATOR"/>
    <property type="match status" value="1"/>
</dbReference>
<accession>A0A1L5BU44</accession>
<evidence type="ECO:0000313" key="7">
    <source>
        <dbReference type="Proteomes" id="UP000004550"/>
    </source>
</evidence>
<dbReference type="CDD" id="cd05466">
    <property type="entry name" value="PBP2_LTTR_substrate"/>
    <property type="match status" value="1"/>
</dbReference>
<sequence length="310" mass="33321">MRYAQAMSINRIAFYHLETLLWIARLGTFAAAAERLNTTQPAISARVRELENHLGTVLFRREGRTMTLTPAGRELVRESEPLWARFQGVLMGCSDIAGATGVVRIGAGEIAAASCLPGFVAVLNRDLPRVSLDVEIALTADLIQQLIAGRTDIAFAAGRIAHPMLRTAPIGDVGLLWLASPATVAAMRKIPADAPDTAKMPIWSLSSLSPLYNIMKEAIAASDLGWRSVNLCNNMRTMIDIALEGGGIGIFPHPMVRQHMADGTLVPIPGAPAMPSVEFRVAVRAAESDPLVLTIFDRATELDLGSPPKL</sequence>
<dbReference type="PROSITE" id="PS50931">
    <property type="entry name" value="HTH_LYSR"/>
    <property type="match status" value="1"/>
</dbReference>
<dbReference type="GO" id="GO:0003700">
    <property type="term" value="F:DNA-binding transcription factor activity"/>
    <property type="evidence" value="ECO:0007669"/>
    <property type="project" value="InterPro"/>
</dbReference>
<dbReference type="Proteomes" id="UP000004550">
    <property type="component" value="Chromosome"/>
</dbReference>
<organism evidence="6 7">
    <name type="scientific">Sphingobium indicum (strain DSM 16412 / CCM 7286 / MTCC 6364 / B90A)</name>
    <dbReference type="NCBI Taxonomy" id="861109"/>
    <lineage>
        <taxon>Bacteria</taxon>
        <taxon>Pseudomonadati</taxon>
        <taxon>Pseudomonadota</taxon>
        <taxon>Alphaproteobacteria</taxon>
        <taxon>Sphingomonadales</taxon>
        <taxon>Sphingomonadaceae</taxon>
        <taxon>Sphingobium</taxon>
    </lineage>
</organism>
<evidence type="ECO:0000256" key="4">
    <source>
        <dbReference type="ARBA" id="ARBA00023163"/>
    </source>
</evidence>
<gene>
    <name evidence="6" type="ORF">SIDU_13470</name>
</gene>
<dbReference type="EMBL" id="CP013070">
    <property type="protein sequence ID" value="APL96377.1"/>
    <property type="molecule type" value="Genomic_DNA"/>
</dbReference>
<evidence type="ECO:0000259" key="5">
    <source>
        <dbReference type="PROSITE" id="PS50931"/>
    </source>
</evidence>
<keyword evidence="3" id="KW-0238">DNA-binding</keyword>
<dbReference type="GO" id="GO:0000976">
    <property type="term" value="F:transcription cis-regulatory region binding"/>
    <property type="evidence" value="ECO:0007669"/>
    <property type="project" value="TreeGrafter"/>
</dbReference>
<dbReference type="InterPro" id="IPR036388">
    <property type="entry name" value="WH-like_DNA-bd_sf"/>
</dbReference>
<keyword evidence="4" id="KW-0804">Transcription</keyword>